<name>D3SQM1_NATMM</name>
<evidence type="ECO:0000259" key="1">
    <source>
        <dbReference type="Pfam" id="PF00534"/>
    </source>
</evidence>
<protein>
    <submittedName>
        <fullName evidence="2">Glycosyltransferase, type 1</fullName>
        <ecNumber evidence="2">2.4.-.-</ecNumber>
    </submittedName>
    <submittedName>
        <fullName evidence="3">Group 1 glycosyl transferase</fullName>
    </submittedName>
</protein>
<reference evidence="3 5" key="3">
    <citation type="journal article" date="2014" name="PLoS Genet.">
        <title>Phylogenetically driven sequencing of extremely halophilic archaea reveals strategies for static and dynamic osmo-response.</title>
        <authorList>
            <person name="Becker E.A."/>
            <person name="Seitzer P.M."/>
            <person name="Tritt A."/>
            <person name="Larsen D."/>
            <person name="Krusor M."/>
            <person name="Yao A.I."/>
            <person name="Wu D."/>
            <person name="Madern D."/>
            <person name="Eisen J.A."/>
            <person name="Darling A.E."/>
            <person name="Facciotti M.T."/>
        </authorList>
    </citation>
    <scope>NUCLEOTIDE SEQUENCE [LARGE SCALE GENOMIC DNA]</scope>
    <source>
        <strain evidence="5">ATCC 43099 / DSM 3394 / CCM 3739 / CIP 104546 / IAM 13178 / JCM 8861 / NBRC 102185 / NCIMB 2190 / MS3</strain>
        <strain evidence="3">MS-3</strain>
    </source>
</reference>
<proteinExistence type="predicted"/>
<dbReference type="PATRIC" id="fig|547559.17.peg.3371"/>
<reference evidence="2" key="4">
    <citation type="submission" date="2016-09" db="EMBL/GenBank/DDBJ databases">
        <authorList>
            <person name="Pfeiffer F."/>
        </authorList>
    </citation>
    <scope>NUCLEOTIDE SEQUENCE</scope>
    <source>
        <strain evidence="2">ATCC 43099</strain>
    </source>
</reference>
<dbReference type="CDD" id="cd03801">
    <property type="entry name" value="GT4_PimA-like"/>
    <property type="match status" value="1"/>
</dbReference>
<dbReference type="Proteomes" id="UP000011543">
    <property type="component" value="Unassembled WGS sequence"/>
</dbReference>
<dbReference type="InterPro" id="IPR050194">
    <property type="entry name" value="Glycosyltransferase_grp1"/>
</dbReference>
<feature type="domain" description="Glycosyl transferase family 1" evidence="1">
    <location>
        <begin position="191"/>
        <end position="352"/>
    </location>
</feature>
<keyword evidence="2" id="KW-0808">Transferase</keyword>
<dbReference type="STRING" id="547559.Nmag_0925"/>
<dbReference type="SUPFAM" id="SSF53756">
    <property type="entry name" value="UDP-Glycosyltransferase/glycogen phosphorylase"/>
    <property type="match status" value="1"/>
</dbReference>
<dbReference type="OrthoDB" id="132546at2157"/>
<gene>
    <name evidence="2" type="ordered locus">Nmag_0925</name>
    <name evidence="3" type="ORF">C500_17151</name>
</gene>
<reference evidence="2 4" key="2">
    <citation type="journal article" date="2012" name="BMC Genomics">
        <title>A comparative genomics perspective on the genetic content of the alkaliphilic haloarchaeon Natrialba magadii ATCC 43099T.</title>
        <authorList>
            <person name="Siddaramappa S."/>
            <person name="Challacombe J.F."/>
            <person name="Decastro R.E."/>
            <person name="Pfeiffer F."/>
            <person name="Sastre D.E."/>
            <person name="Gimenez M.I."/>
            <person name="Paggi R.A."/>
            <person name="Detter J.C."/>
            <person name="Davenport K.W."/>
            <person name="Goodwin L.A."/>
            <person name="Kyrpides N."/>
            <person name="Tapia R."/>
            <person name="Pitluck S."/>
            <person name="Lucas S."/>
            <person name="Woyke T."/>
            <person name="Maupin-Furlow J.A."/>
        </authorList>
    </citation>
    <scope>NUCLEOTIDE SEQUENCE [LARGE SCALE GENOMIC DNA]</scope>
    <source>
        <strain evidence="2">ATCC 43099</strain>
        <strain evidence="4">ATCC 43099 / DSM 3394 / CCM 3739 / CIP 104546 / IAM 13178 / JCM 8861 / NBRC 102185 / NCIMB 2190 / MS3</strain>
    </source>
</reference>
<keyword evidence="4" id="KW-1185">Reference proteome</keyword>
<dbReference type="eggNOG" id="arCOG01407">
    <property type="taxonomic scope" value="Archaea"/>
</dbReference>
<organism evidence="2 4">
    <name type="scientific">Natrialba magadii (strain ATCC 43099 / DSM 3394 / CCM 3739 / CIP 104546 / IAM 13178 / JCM 8861 / NBRC 102185 / NCIMB 2190 / MS3)</name>
    <name type="common">Natronobacterium magadii</name>
    <dbReference type="NCBI Taxonomy" id="547559"/>
    <lineage>
        <taxon>Archaea</taxon>
        <taxon>Methanobacteriati</taxon>
        <taxon>Methanobacteriota</taxon>
        <taxon>Stenosarchaea group</taxon>
        <taxon>Halobacteria</taxon>
        <taxon>Halobacteriales</taxon>
        <taxon>Natrialbaceae</taxon>
        <taxon>Natrialba</taxon>
    </lineage>
</organism>
<dbReference type="GO" id="GO:0016757">
    <property type="term" value="F:glycosyltransferase activity"/>
    <property type="evidence" value="ECO:0007669"/>
    <property type="project" value="UniProtKB-KW"/>
</dbReference>
<dbReference type="KEGG" id="nmg:Nmag_0925"/>
<evidence type="ECO:0000313" key="4">
    <source>
        <dbReference type="Proteomes" id="UP000001879"/>
    </source>
</evidence>
<dbReference type="Gene3D" id="3.40.50.2000">
    <property type="entry name" value="Glycogen Phosphorylase B"/>
    <property type="match status" value="2"/>
</dbReference>
<dbReference type="PaxDb" id="547559-Nmag_0925"/>
<dbReference type="PANTHER" id="PTHR45947:SF3">
    <property type="entry name" value="SULFOQUINOVOSYL TRANSFERASE SQD2"/>
    <property type="match status" value="1"/>
</dbReference>
<dbReference type="InterPro" id="IPR001296">
    <property type="entry name" value="Glyco_trans_1"/>
</dbReference>
<dbReference type="EC" id="2.4.-.-" evidence="2"/>
<dbReference type="Pfam" id="PF00534">
    <property type="entry name" value="Glycos_transf_1"/>
    <property type="match status" value="1"/>
</dbReference>
<evidence type="ECO:0000313" key="2">
    <source>
        <dbReference type="EMBL" id="ADD04509.1"/>
    </source>
</evidence>
<dbReference type="RefSeq" id="WP_004216713.1">
    <property type="nucleotide sequence ID" value="NC_013922.1"/>
</dbReference>
<dbReference type="Proteomes" id="UP000001879">
    <property type="component" value="Chromosome"/>
</dbReference>
<evidence type="ECO:0000313" key="3">
    <source>
        <dbReference type="EMBL" id="ELY25166.1"/>
    </source>
</evidence>
<sequence length="376" mass="41812">MSEEDVLVVTHPLAPASENHVESLLDIIAAISTVALVTTNLRDESEIREKYEVNEISAAGMHDSIFVAAIQFIFNQFRMCHVVTKREENVVLFFGATAYVLPILWARIVGKTVLLEPRGDVPLTLRLQWEQRVPSSIARVLAGSVWALERVGYALSHRIITYTPAMAEQLGLDPAEPTLHPHGARYVDTERFSPTIPFEERDCVVGFLGRLDEEKGIRNLAAVAQAVPDEITFRFIGDGDLRGWLENELESEIEQGTVEVSGWVDHDEVPAQLNELQLLILPSQPTEGLPTVILESLACGTPVYATPVSGVPDVVKEGKTGYLMRESDPETIASRVSQIQRDEKLATVSENGRTLIEQKFSFEGAVERYRRILESL</sequence>
<keyword evidence="2" id="KW-0328">Glycosyltransferase</keyword>
<reference evidence="4" key="1">
    <citation type="submission" date="2010-02" db="EMBL/GenBank/DDBJ databases">
        <title>Complete sequence of chromosome of Natrialba magadii ATCC 43099.</title>
        <authorList>
            <consortium name="US DOE Joint Genome Institute"/>
            <person name="Lucas S."/>
            <person name="Copeland A."/>
            <person name="Lapidus A."/>
            <person name="Cheng J.-F."/>
            <person name="Bruce D."/>
            <person name="Goodwin L."/>
            <person name="Pitluck S."/>
            <person name="Davenport K."/>
            <person name="Saunders E."/>
            <person name="Detter J.C."/>
            <person name="Han C."/>
            <person name="Tapia R."/>
            <person name="Land M."/>
            <person name="Hauser L."/>
            <person name="Kyrpides N."/>
            <person name="Mikhailova N."/>
            <person name="De Castro R.E."/>
            <person name="Maupin-Furlow J.A."/>
            <person name="Woyke T."/>
        </authorList>
    </citation>
    <scope>NUCLEOTIDE SEQUENCE [LARGE SCALE GENOMIC DNA]</scope>
    <source>
        <strain evidence="4">ATCC 43099 / DSM 3394 / CCM 3739 / CIP 104546 / IAM 13178 / JCM 8861 / NBRC 102185 / NCIMB 2190 / MS3</strain>
    </source>
</reference>
<dbReference type="PANTHER" id="PTHR45947">
    <property type="entry name" value="SULFOQUINOVOSYL TRANSFERASE SQD2"/>
    <property type="match status" value="1"/>
</dbReference>
<dbReference type="CAZy" id="GT4">
    <property type="family name" value="Glycosyltransferase Family 4"/>
</dbReference>
<dbReference type="EMBL" id="AOHS01000056">
    <property type="protein sequence ID" value="ELY25166.1"/>
    <property type="molecule type" value="Genomic_DNA"/>
</dbReference>
<dbReference type="EMBL" id="CP001932">
    <property type="protein sequence ID" value="ADD04509.1"/>
    <property type="molecule type" value="Genomic_DNA"/>
</dbReference>
<dbReference type="HOGENOM" id="CLU_009583_2_2_2"/>
<dbReference type="AlphaFoldDB" id="D3SQM1"/>
<evidence type="ECO:0000313" key="5">
    <source>
        <dbReference type="Proteomes" id="UP000011543"/>
    </source>
</evidence>
<dbReference type="GeneID" id="95970148"/>
<accession>D3SQM1</accession>